<dbReference type="PANTHER" id="PTHR24028:SF328">
    <property type="entry name" value="CADHERIN-3"/>
    <property type="match status" value="1"/>
</dbReference>
<feature type="domain" description="GAIN-B" evidence="20">
    <location>
        <begin position="2083"/>
        <end position="2250"/>
    </location>
</feature>
<keyword evidence="9 16" id="KW-1133">Transmembrane helix</keyword>
<dbReference type="CDD" id="cd00110">
    <property type="entry name" value="LamG"/>
    <property type="match status" value="2"/>
</dbReference>
<dbReference type="Pfam" id="PF24337">
    <property type="entry name" value="DUF7505"/>
    <property type="match status" value="1"/>
</dbReference>
<feature type="transmembrane region" description="Helical" evidence="16">
    <location>
        <begin position="2373"/>
        <end position="2396"/>
    </location>
</feature>
<dbReference type="InterPro" id="IPR020894">
    <property type="entry name" value="Cadherin_CS"/>
</dbReference>
<dbReference type="Pfam" id="PF00028">
    <property type="entry name" value="Cadherin"/>
    <property type="match status" value="6"/>
</dbReference>
<keyword evidence="3" id="KW-1003">Cell membrane</keyword>
<dbReference type="PROSITE" id="PS50026">
    <property type="entry name" value="EGF_3"/>
    <property type="match status" value="3"/>
</dbReference>
<dbReference type="PRINTS" id="PR00205">
    <property type="entry name" value="CADHERIN"/>
</dbReference>
<dbReference type="SMART" id="SM00179">
    <property type="entry name" value="EGF_CA"/>
    <property type="match status" value="2"/>
</dbReference>
<evidence type="ECO:0000256" key="11">
    <source>
        <dbReference type="ARBA" id="ARBA00023157"/>
    </source>
</evidence>
<evidence type="ECO:0000256" key="9">
    <source>
        <dbReference type="ARBA" id="ARBA00022989"/>
    </source>
</evidence>
<dbReference type="PROSITE" id="PS50025">
    <property type="entry name" value="LAM_G_DOMAIN"/>
    <property type="match status" value="2"/>
</dbReference>
<dbReference type="SMART" id="SM00282">
    <property type="entry name" value="LamG"/>
    <property type="match status" value="2"/>
</dbReference>
<dbReference type="Gene3D" id="4.10.1240.10">
    <property type="entry name" value="GPCR, family 2, extracellular hormone receptor domain"/>
    <property type="match status" value="1"/>
</dbReference>
<feature type="domain" description="Cadherin" evidence="22">
    <location>
        <begin position="266"/>
        <end position="370"/>
    </location>
</feature>
<dbReference type="HOGENOM" id="CLU_231552_0_0_1"/>
<protein>
    <submittedName>
        <fullName evidence="23">Uncharacterized protein</fullName>
    </submittedName>
</protein>
<feature type="domain" description="Laminin G" evidence="18">
    <location>
        <begin position="1372"/>
        <end position="1565"/>
    </location>
</feature>
<dbReference type="InterPro" id="IPR001791">
    <property type="entry name" value="Laminin_G"/>
</dbReference>
<keyword evidence="4 14" id="KW-0245">EGF-like domain</keyword>
<keyword evidence="11 14" id="KW-1015">Disulfide bond</keyword>
<evidence type="ECO:0000313" key="24">
    <source>
        <dbReference type="Proteomes" id="UP000008068"/>
    </source>
</evidence>
<dbReference type="InterPro" id="IPR057244">
    <property type="entry name" value="GAIN_B"/>
</dbReference>
<dbReference type="SMART" id="SM00303">
    <property type="entry name" value="GPS"/>
    <property type="match status" value="1"/>
</dbReference>
<dbReference type="PANTHER" id="PTHR24028">
    <property type="entry name" value="CADHERIN-87A"/>
    <property type="match status" value="1"/>
</dbReference>
<evidence type="ECO:0000256" key="17">
    <source>
        <dbReference type="SAM" id="SignalP"/>
    </source>
</evidence>
<dbReference type="eggNOG" id="KOG4289">
    <property type="taxonomic scope" value="Eukaryota"/>
</dbReference>
<keyword evidence="12" id="KW-0325">Glycoprotein</keyword>
<feature type="transmembrane region" description="Helical" evidence="16">
    <location>
        <begin position="2408"/>
        <end position="2435"/>
    </location>
</feature>
<dbReference type="InterPro" id="IPR055928">
    <property type="entry name" value="Fmi-1_DUF7505"/>
</dbReference>
<feature type="signal peptide" evidence="17">
    <location>
        <begin position="1"/>
        <end position="16"/>
    </location>
</feature>
<dbReference type="Gene3D" id="2.60.120.200">
    <property type="match status" value="2"/>
</dbReference>
<comment type="caution">
    <text evidence="14">Lacks conserved residue(s) required for the propagation of feature annotation.</text>
</comment>
<dbReference type="PROSITE" id="PS00232">
    <property type="entry name" value="CADHERIN_1"/>
    <property type="match status" value="5"/>
</dbReference>
<dbReference type="InParanoid" id="G0PKZ6"/>
<dbReference type="SUPFAM" id="SSF49899">
    <property type="entry name" value="Concanavalin A-like lectins/glucanases"/>
    <property type="match status" value="2"/>
</dbReference>
<keyword evidence="6 17" id="KW-0732">Signal</keyword>
<evidence type="ECO:0000256" key="13">
    <source>
        <dbReference type="PROSITE-ProRule" id="PRU00043"/>
    </source>
</evidence>
<dbReference type="SMART" id="SM00181">
    <property type="entry name" value="EGF"/>
    <property type="match status" value="4"/>
</dbReference>
<dbReference type="SMART" id="SM00112">
    <property type="entry name" value="CA"/>
    <property type="match status" value="8"/>
</dbReference>
<keyword evidence="5 16" id="KW-0812">Transmembrane</keyword>
<feature type="domain" description="Cadherin" evidence="22">
    <location>
        <begin position="799"/>
        <end position="914"/>
    </location>
</feature>
<dbReference type="Pfam" id="PF02210">
    <property type="entry name" value="Laminin_G_2"/>
    <property type="match status" value="1"/>
</dbReference>
<feature type="domain" description="Cadherin" evidence="22">
    <location>
        <begin position="693"/>
        <end position="798"/>
    </location>
</feature>
<gene>
    <name evidence="23" type="ORF">CAEBREN_30872</name>
</gene>
<evidence type="ECO:0000259" key="20">
    <source>
        <dbReference type="PROSITE" id="PS50221"/>
    </source>
</evidence>
<dbReference type="Pfam" id="PF00008">
    <property type="entry name" value="EGF"/>
    <property type="match status" value="1"/>
</dbReference>
<dbReference type="PROSITE" id="PS50268">
    <property type="entry name" value="CADHERIN_2"/>
    <property type="match status" value="8"/>
</dbReference>
<feature type="transmembrane region" description="Helical" evidence="16">
    <location>
        <begin position="2456"/>
        <end position="2476"/>
    </location>
</feature>
<dbReference type="InterPro" id="IPR001881">
    <property type="entry name" value="EGF-like_Ca-bd_dom"/>
</dbReference>
<dbReference type="FunFam" id="2.60.40.60:FF:000104">
    <property type="entry name" value="cadherin-23 isoform X1"/>
    <property type="match status" value="1"/>
</dbReference>
<dbReference type="FunFam" id="2.60.40.60:FF:000080">
    <property type="entry name" value="FAT atypical cadherin 1"/>
    <property type="match status" value="1"/>
</dbReference>
<feature type="transmembrane region" description="Helical" evidence="16">
    <location>
        <begin position="2488"/>
        <end position="2508"/>
    </location>
</feature>
<dbReference type="GO" id="GO:0007156">
    <property type="term" value="P:homophilic cell adhesion via plasma membrane adhesion molecules"/>
    <property type="evidence" value="ECO:0007669"/>
    <property type="project" value="InterPro"/>
</dbReference>
<dbReference type="EMBL" id="GL380965">
    <property type="protein sequence ID" value="EGT33337.1"/>
    <property type="molecule type" value="Genomic_DNA"/>
</dbReference>
<dbReference type="GO" id="GO:0009653">
    <property type="term" value="P:anatomical structure morphogenesis"/>
    <property type="evidence" value="ECO:0007669"/>
    <property type="project" value="UniProtKB-ARBA"/>
</dbReference>
<dbReference type="PROSITE" id="PS01186">
    <property type="entry name" value="EGF_2"/>
    <property type="match status" value="1"/>
</dbReference>
<dbReference type="InterPro" id="IPR000203">
    <property type="entry name" value="GPS"/>
</dbReference>
<dbReference type="OrthoDB" id="26203at2759"/>
<dbReference type="InterPro" id="IPR002126">
    <property type="entry name" value="Cadherin-like_dom"/>
</dbReference>
<evidence type="ECO:0000256" key="8">
    <source>
        <dbReference type="ARBA" id="ARBA00022837"/>
    </source>
</evidence>
<feature type="domain" description="G-protein coupled receptors family 2 profile 1" evidence="21">
    <location>
        <begin position="1934"/>
        <end position="2009"/>
    </location>
</feature>
<dbReference type="InterPro" id="IPR056286">
    <property type="entry name" value="Cadherin_CELSR1-3_9th"/>
</dbReference>
<evidence type="ECO:0000256" key="10">
    <source>
        <dbReference type="ARBA" id="ARBA00023136"/>
    </source>
</evidence>
<dbReference type="GO" id="GO:0005886">
    <property type="term" value="C:plasma membrane"/>
    <property type="evidence" value="ECO:0007669"/>
    <property type="project" value="UniProtKB-SubCell"/>
</dbReference>
<feature type="domain" description="Cadherin" evidence="22">
    <location>
        <begin position="915"/>
        <end position="1022"/>
    </location>
</feature>
<feature type="region of interest" description="Disordered" evidence="15">
    <location>
        <begin position="2564"/>
        <end position="2584"/>
    </location>
</feature>
<dbReference type="Proteomes" id="UP000008068">
    <property type="component" value="Unassembled WGS sequence"/>
</dbReference>
<evidence type="ECO:0000259" key="22">
    <source>
        <dbReference type="PROSITE" id="PS50268"/>
    </source>
</evidence>
<evidence type="ECO:0000256" key="6">
    <source>
        <dbReference type="ARBA" id="ARBA00022729"/>
    </source>
</evidence>
<feature type="domain" description="Laminin G" evidence="18">
    <location>
        <begin position="1616"/>
        <end position="1771"/>
    </location>
</feature>
<dbReference type="Gene3D" id="2.10.25.10">
    <property type="entry name" value="Laminin"/>
    <property type="match status" value="3"/>
</dbReference>
<feature type="disulfide bond" evidence="14">
    <location>
        <begin position="1800"/>
        <end position="1809"/>
    </location>
</feature>
<evidence type="ECO:0000313" key="23">
    <source>
        <dbReference type="EMBL" id="EGT33337.1"/>
    </source>
</evidence>
<dbReference type="CDD" id="cd11304">
    <property type="entry name" value="Cadherin_repeat"/>
    <property type="match status" value="7"/>
</dbReference>
<feature type="transmembrane region" description="Helical" evidence="16">
    <location>
        <begin position="2343"/>
        <end position="2361"/>
    </location>
</feature>
<dbReference type="SMART" id="SM00008">
    <property type="entry name" value="HormR"/>
    <property type="match status" value="1"/>
</dbReference>
<dbReference type="FunFam" id="2.60.40.60:FF:000362">
    <property type="entry name" value="FlaMIngo (Cadherin plus 7TM domain) homolog"/>
    <property type="match status" value="1"/>
</dbReference>
<feature type="domain" description="EGF-like" evidence="19">
    <location>
        <begin position="1290"/>
        <end position="1326"/>
    </location>
</feature>
<evidence type="ECO:0000256" key="15">
    <source>
        <dbReference type="SAM" id="MobiDB-lite"/>
    </source>
</evidence>
<evidence type="ECO:0000256" key="14">
    <source>
        <dbReference type="PROSITE-ProRule" id="PRU00076"/>
    </source>
</evidence>
<evidence type="ECO:0000256" key="3">
    <source>
        <dbReference type="ARBA" id="ARBA00022475"/>
    </source>
</evidence>
<comment type="subcellular location">
    <subcellularLocation>
        <location evidence="2">Cell membrane</location>
        <topology evidence="2">Multi-pass membrane protein</topology>
    </subcellularLocation>
    <subcellularLocation>
        <location evidence="1">Membrane</location>
        <topology evidence="1">Single-pass membrane protein</topology>
    </subcellularLocation>
</comment>
<reference evidence="24" key="1">
    <citation type="submission" date="2011-07" db="EMBL/GenBank/DDBJ databases">
        <authorList>
            <consortium name="Caenorhabditis brenneri Sequencing and Analysis Consortium"/>
            <person name="Wilson R.K."/>
        </authorList>
    </citation>
    <scope>NUCLEOTIDE SEQUENCE [LARGE SCALE GENOMIC DNA]</scope>
    <source>
        <strain evidence="24">PB2801</strain>
    </source>
</reference>
<evidence type="ECO:0000256" key="2">
    <source>
        <dbReference type="ARBA" id="ARBA00004651"/>
    </source>
</evidence>
<sequence length="2606" mass="290403">MFILLLSLVIGGFSDSFDDKYYSTNPIDIVCKPCAVPSSSSVIWLPAYRPPCLHPGQPIIHWPDSSENLCPIRGIPEIIHSSQLSLLDDGLLLTKERVCFFDGPIDFHYDYICDGKLYQTKMKIGHSIVSNKHFETKRVKRWARRRNPDANAVHFQQEKYVKELPEDTPIETVIASVKASHASSQPLYYSMVAPQDSRSQNLFTLDTMSGEIRLAKSMDREVLDKHILKLFFFQVTAYERVDPTISASTTVVVHVLDVQDNSPIFEKDSYFGEIREDAPIGTTVLSVFARDLDSGENGEIEYSLGEGNGKSLLAINSKSGVIQTAAPLDRETLSLIRLDVIASDKGVPKRESSALVEITVLDVNDNAPVFASDSYNVTILENITLPAVIATVKATDEDFGTNGKVHYSMASSSGIGGLTIDYSSGEVTLRERIDAKNSPITAVIRAKDGAQPALSSTVPLTINVVDINDHAPTLIAAQKMITLEENVAIGEEVGRVYAIDEDSGPNGIIRYVGECDFWNKLCIFRYSMEGSEDFIIDEDSGVIKTTKLLDRETVARYSLKVTARDMGTPPLNTSTTITVVLKDINDNAPIFDKKEYNVTISEEMPRGSQIITLKAVDNDEDQKITYRIEEADRDVFSILDIGDQGAILSVSGELNRQDHKIKVEISATDQGGLQGRCVVNVFIDDVNSAPYFTDHLFSVKIPEHSPIGFPVITLKAEDHDRGDNARLIYSIDSTQFFKIDSASGDISVAADLDREDRATFSVIVTASDHASPPLNTSTQIEVILDDNTDLFNDNAPQFTSSSYAATISEDIPVGTSFLQVFIGFLKVLHLTSIPFRYHSLQCKCITFCVQCESGINRNVSKREANTCPRLLNEPSFDRVIVLPIFARDRGNPSLSAASEITLTLSDVNDNAPAFEQLSYDLYIAENAPIGSTVGTIVARDADEGDNSDISFRIFGGADAKLFDIEEDAEQNGVVRILTRAEFDYEAKANKFFFELQASSGQLSSTVPVRIHVSDVNDNKPVLKDFVILMNRFDNVPMARQIGFIPAFDPDQNATLEYFLEENDLIEAEKYTGKILVKQEWKRNMDVSFKTCVSDGANTECSMCRFIHVLVEPDWLGESFTLSLARMTVDDFWDPMVFQRFRDAMSTLSNWKPSDIHVIGVKQHLDDVIHINLAITDHGRVVRGWRAIELVKESIKKLEKMTLLQVEVIRDESCANEPCSHMAKCRQTQKFVGEMKAHETDNFIARTLNTVNTFVCECPSGFTSMFSFSFFYASLPTSIPGSDSRGECDTRLDECYRGRCSNNSTCIAYENTYRCECKPGWIGRHCEISVHALTCVPGYCMSDSLCELEGNRMKCRHCKYQGEDTDDRCRLRSVSFEGEGLLNVNLDLPRTQWTMKFRISTIAHNGVLVFTGDKRSDFVEVSIVDRVLKVQFSLGGEKVDAKMENDVENRINDGEWHTVTVEYSHKHITMSLDDCETHPSILLNSSPNCAVRAKLNLEKKCDDPTVPCYRYLDVSNGLFLGGRPGTSKQIEKAFSGCISDLSVDSEAVDFSTIKEMHKVGQVHEGCRQRRDFCSTSEGQCAATSKCLNRWGGRICSCPQAVHSTGECALSAGNQDLRGYSLFEEESFVLYQPGQVSVPFEVSFEFRSSRADMQIFALEFTHRSVHYNLEIDDGTLKYNVGDYSVEIPSPEVSSKHWMNVVVKFEADSVATSINGIYSAEAKTSISDMNLENLYFGIAPGTGHPSRFEGCIRNVLVDGRPVTVKKKGKTRAGCVVPNRCSVDSICPAESTCHRAWNKHKCKCHKSFIGDTCMPVCSVANVCSSGTCVSSNTTAGYECICPPGRTGKNCQLEAPQQICPSGWYGTFPHCRRCECSLTKGHEAQCDKKTGDCMCKKSHFKTINGCVKCECGFGAESTECSSDGHCKCNGEAVGRRCDRCSAFDHQLDSKTLKCLPVPGMCRSEIEYSIQWPLSQKGSIVRQSCPVGESGLATRKCLETGRWSDVNAWNCTRPEYSIMVNKFDILEPLKLLTMIGGKNQQIAVEALIRLVDHEQSVPLRGRAHIKDMKFTEKLVEALGRVMSQQPPDEYSTLISKLWSYAETVAEIHESVAFLNPFFVANDHIVFASDKLDFGNVLPKFNNFVDLRPSGFPSIRAIVTGTTQVVYSIIPYPRCNRCENPMIAIVANTSDPIVVEYEIKKDDRYQQPECVRFNEESGIWTTKGASLIELNMTHAACEYKKIGVFTMFVNAESNSIVSYNVDVPYLSSFLQVRVAQISDMTSPAIAGVALFLCFLSILLPLSRRTLKTHSVRMGFILFFAINILNLFFVHKTAINRHSVPSGMPCFHSHHLLLSLGSSCMDCTFTECWQMEHLLQGNKMNFVTTSLLVGIVFPCIISFTTFFFTVDCDLSPHLWLFWFIVLPIGLFLLLSFYAAATSVLVSLHKKYDVFVAKYNIKRAVFQHFVLVRFTLFTLGMTLSGLFANHLPIPEEEISKSVVYLISSLVIFLWCVCDITTKSSDTNPNMWLDTQKSVMAESMMADPQCASPLLSPQHRNHHEDAVDPDWMPDVIPNNHHLSSINDSTPRRQLPPQNRDVSYSFIFGSNSNEGMGHGLS</sequence>
<dbReference type="InterPro" id="IPR036445">
    <property type="entry name" value="GPCR_2_extracell_dom_sf"/>
</dbReference>
<evidence type="ECO:0000256" key="12">
    <source>
        <dbReference type="ARBA" id="ARBA00023180"/>
    </source>
</evidence>
<dbReference type="FunFam" id="2.60.40.60:FF:000324">
    <property type="entry name" value="FlaMIngo (Cadherin plus 7TM domain) homolog"/>
    <property type="match status" value="1"/>
</dbReference>
<dbReference type="PROSITE" id="PS50227">
    <property type="entry name" value="G_PROTEIN_RECEP_F2_3"/>
    <property type="match status" value="1"/>
</dbReference>
<dbReference type="PROSITE" id="PS00022">
    <property type="entry name" value="EGF_1"/>
    <property type="match status" value="3"/>
</dbReference>
<dbReference type="GO" id="GO:0005509">
    <property type="term" value="F:calcium ion binding"/>
    <property type="evidence" value="ECO:0007669"/>
    <property type="project" value="UniProtKB-UniRule"/>
</dbReference>
<evidence type="ECO:0000256" key="16">
    <source>
        <dbReference type="SAM" id="Phobius"/>
    </source>
</evidence>
<feature type="transmembrane region" description="Helical" evidence="16">
    <location>
        <begin position="2306"/>
        <end position="2323"/>
    </location>
</feature>
<evidence type="ECO:0000256" key="5">
    <source>
        <dbReference type="ARBA" id="ARBA00022692"/>
    </source>
</evidence>
<dbReference type="FunFam" id="2.10.25.10:FF:000949">
    <property type="entry name" value="FlaMIngo (Cadherin plus 7TM domain) homolog"/>
    <property type="match status" value="1"/>
</dbReference>
<dbReference type="CDD" id="cd00055">
    <property type="entry name" value="EGF_Lam"/>
    <property type="match status" value="1"/>
</dbReference>
<dbReference type="SUPFAM" id="SSF57196">
    <property type="entry name" value="EGF/Laminin"/>
    <property type="match status" value="1"/>
</dbReference>
<evidence type="ECO:0000259" key="21">
    <source>
        <dbReference type="PROSITE" id="PS50227"/>
    </source>
</evidence>
<evidence type="ECO:0000259" key="18">
    <source>
        <dbReference type="PROSITE" id="PS50025"/>
    </source>
</evidence>
<feature type="domain" description="EGF-like" evidence="19">
    <location>
        <begin position="1773"/>
        <end position="1810"/>
    </location>
</feature>
<feature type="domain" description="EGF-like" evidence="19">
    <location>
        <begin position="1815"/>
        <end position="1847"/>
    </location>
</feature>
<dbReference type="Pfam" id="PF23592">
    <property type="entry name" value="Cadherin_CELSR2_9th"/>
    <property type="match status" value="1"/>
</dbReference>
<evidence type="ECO:0000256" key="7">
    <source>
        <dbReference type="ARBA" id="ARBA00022737"/>
    </source>
</evidence>
<dbReference type="Gene3D" id="2.60.40.60">
    <property type="entry name" value="Cadherins"/>
    <property type="match status" value="10"/>
</dbReference>
<dbReference type="FunFam" id="2.60.40.60:FF:000421">
    <property type="entry name" value="Protein CBG29115"/>
    <property type="match status" value="1"/>
</dbReference>
<keyword evidence="8 13" id="KW-0106">Calcium</keyword>
<dbReference type="FunFam" id="2.60.40.60:FF:000135">
    <property type="entry name" value="cadherin-23 isoform X1"/>
    <property type="match status" value="1"/>
</dbReference>
<feature type="domain" description="Cadherin" evidence="22">
    <location>
        <begin position="592"/>
        <end position="692"/>
    </location>
</feature>
<evidence type="ECO:0000256" key="1">
    <source>
        <dbReference type="ARBA" id="ARBA00004167"/>
    </source>
</evidence>
<feature type="disulfide bond" evidence="14">
    <location>
        <begin position="1316"/>
        <end position="1325"/>
    </location>
</feature>
<accession>G0PKZ6</accession>
<feature type="domain" description="Cadherin" evidence="22">
    <location>
        <begin position="156"/>
        <end position="265"/>
    </location>
</feature>
<dbReference type="CDD" id="cd00054">
    <property type="entry name" value="EGF_CA"/>
    <property type="match status" value="2"/>
</dbReference>
<dbReference type="STRING" id="135651.G0PKZ6"/>
<proteinExistence type="predicted"/>
<keyword evidence="10 16" id="KW-0472">Membrane</keyword>
<dbReference type="SUPFAM" id="SSF111418">
    <property type="entry name" value="Hormone receptor domain"/>
    <property type="match status" value="1"/>
</dbReference>
<feature type="domain" description="Cadherin" evidence="22">
    <location>
        <begin position="371"/>
        <end position="474"/>
    </location>
</feature>
<name>G0PKZ6_CAEBE</name>
<dbReference type="InterPro" id="IPR015919">
    <property type="entry name" value="Cadherin-like_sf"/>
</dbReference>
<evidence type="ECO:0000256" key="4">
    <source>
        <dbReference type="ARBA" id="ARBA00022536"/>
    </source>
</evidence>
<keyword evidence="24" id="KW-1185">Reference proteome</keyword>
<dbReference type="InterPro" id="IPR013320">
    <property type="entry name" value="ConA-like_dom_sf"/>
</dbReference>
<dbReference type="PROSITE" id="PS50221">
    <property type="entry name" value="GAIN_B"/>
    <property type="match status" value="1"/>
</dbReference>
<keyword evidence="7" id="KW-0677">Repeat</keyword>
<feature type="transmembrane region" description="Helical" evidence="16">
    <location>
        <begin position="2273"/>
        <end position="2294"/>
    </location>
</feature>
<dbReference type="GO" id="GO:0004930">
    <property type="term" value="F:G protein-coupled receptor activity"/>
    <property type="evidence" value="ECO:0007669"/>
    <property type="project" value="InterPro"/>
</dbReference>
<dbReference type="SUPFAM" id="SSF49313">
    <property type="entry name" value="Cadherin-like"/>
    <property type="match status" value="9"/>
</dbReference>
<dbReference type="InterPro" id="IPR001879">
    <property type="entry name" value="GPCR_2_extracellular_dom"/>
</dbReference>
<dbReference type="InterPro" id="IPR000742">
    <property type="entry name" value="EGF"/>
</dbReference>
<dbReference type="InterPro" id="IPR050174">
    <property type="entry name" value="Protocadherin/Cadherin-CA"/>
</dbReference>
<evidence type="ECO:0000259" key="19">
    <source>
        <dbReference type="PROSITE" id="PS50026"/>
    </source>
</evidence>
<feature type="domain" description="Cadherin" evidence="22">
    <location>
        <begin position="475"/>
        <end position="591"/>
    </location>
</feature>
<feature type="disulfide bond" evidence="14">
    <location>
        <begin position="1837"/>
        <end position="1846"/>
    </location>
</feature>
<organism evidence="24">
    <name type="scientific">Caenorhabditis brenneri</name>
    <name type="common">Nematode worm</name>
    <dbReference type="NCBI Taxonomy" id="135651"/>
    <lineage>
        <taxon>Eukaryota</taxon>
        <taxon>Metazoa</taxon>
        <taxon>Ecdysozoa</taxon>
        <taxon>Nematoda</taxon>
        <taxon>Chromadorea</taxon>
        <taxon>Rhabditida</taxon>
        <taxon>Rhabditina</taxon>
        <taxon>Rhabditomorpha</taxon>
        <taxon>Rhabditoidea</taxon>
        <taxon>Rhabditidae</taxon>
        <taxon>Peloderinae</taxon>
        <taxon>Caenorhabditis</taxon>
    </lineage>
</organism>
<dbReference type="InterPro" id="IPR002049">
    <property type="entry name" value="LE_dom"/>
</dbReference>
<feature type="chain" id="PRO_5003407596" evidence="17">
    <location>
        <begin position="17"/>
        <end position="2606"/>
    </location>
</feature>